<accession>A0A1X7ILQ2</accession>
<dbReference type="AlphaFoldDB" id="A0A1X7ILQ2"/>
<dbReference type="Pfam" id="PF02620">
    <property type="entry name" value="YceD"/>
    <property type="match status" value="1"/>
</dbReference>
<dbReference type="OrthoDB" id="9790372at2"/>
<protein>
    <recommendedName>
        <fullName evidence="3">DUF177 domain-containing protein</fullName>
    </recommendedName>
</protein>
<dbReference type="EMBL" id="FXAZ01000001">
    <property type="protein sequence ID" value="SMG15635.1"/>
    <property type="molecule type" value="Genomic_DNA"/>
</dbReference>
<reference evidence="1 2" key="1">
    <citation type="submission" date="2017-04" db="EMBL/GenBank/DDBJ databases">
        <authorList>
            <person name="Afonso C.L."/>
            <person name="Miller P.J."/>
            <person name="Scott M.A."/>
            <person name="Spackman E."/>
            <person name="Goraichik I."/>
            <person name="Dimitrov K.M."/>
            <person name="Suarez D.L."/>
            <person name="Swayne D.E."/>
        </authorList>
    </citation>
    <scope>NUCLEOTIDE SEQUENCE [LARGE SCALE GENOMIC DNA]</scope>
    <source>
        <strain evidence="1 2">11</strain>
    </source>
</reference>
<sequence>MHFNYRDVNRGQRVHIRETLPVDDVIKERNDIQHIEPVDVDLTATAADEGRVDVHGRITATMNTVCSRCLEPHEETVVIPFHEQFMMADAADLPTDDEDEVIVVTDENVDLKPYVEEAVFVHLPFAPLCKEDCAGLCPTCGKNRNEQSCDCSNERIDPRLAGLQDFFKK</sequence>
<organism evidence="1 2">
    <name type="scientific">Paenibacillus aquistagni</name>
    <dbReference type="NCBI Taxonomy" id="1852522"/>
    <lineage>
        <taxon>Bacteria</taxon>
        <taxon>Bacillati</taxon>
        <taxon>Bacillota</taxon>
        <taxon>Bacilli</taxon>
        <taxon>Bacillales</taxon>
        <taxon>Paenibacillaceae</taxon>
        <taxon>Paenibacillus</taxon>
    </lineage>
</organism>
<evidence type="ECO:0000313" key="2">
    <source>
        <dbReference type="Proteomes" id="UP000193834"/>
    </source>
</evidence>
<proteinExistence type="predicted"/>
<dbReference type="STRING" id="1852522.SAMN06295960_0566"/>
<evidence type="ECO:0000313" key="1">
    <source>
        <dbReference type="EMBL" id="SMG15635.1"/>
    </source>
</evidence>
<dbReference type="RefSeq" id="WP_085492818.1">
    <property type="nucleotide sequence ID" value="NZ_FXAZ01000001.1"/>
</dbReference>
<evidence type="ECO:0008006" key="3">
    <source>
        <dbReference type="Google" id="ProtNLM"/>
    </source>
</evidence>
<dbReference type="Proteomes" id="UP000193834">
    <property type="component" value="Unassembled WGS sequence"/>
</dbReference>
<dbReference type="PANTHER" id="PTHR34374:SF1">
    <property type="entry name" value="LARGE RIBOSOMAL RNA SUBUNIT ACCUMULATION PROTEIN YCED HOMOLOG 1, CHLOROPLASTIC"/>
    <property type="match status" value="1"/>
</dbReference>
<name>A0A1X7ILQ2_9BACL</name>
<dbReference type="InterPro" id="IPR003772">
    <property type="entry name" value="YceD"/>
</dbReference>
<keyword evidence="2" id="KW-1185">Reference proteome</keyword>
<dbReference type="PANTHER" id="PTHR34374">
    <property type="entry name" value="LARGE RIBOSOMAL RNA SUBUNIT ACCUMULATION PROTEIN YCED HOMOLOG 1, CHLOROPLASTIC"/>
    <property type="match status" value="1"/>
</dbReference>
<gene>
    <name evidence="1" type="ORF">SAMN06295960_0566</name>
</gene>